<sequence>MFLPPMCREEGIPLTIPGDYRTGRAINMRRVIPYIASHFRKDRIWLRRTKPARRDYKIAIAVDDSSSMADNRSKELAFESLALVSQALNLLESGDLAVLSFGEKPNLLHPFNEQFSEHSGAKILEHLRFEQTKTRIAQLLDFCSVMFEQQAMRSEAVNARLLVVDSIMDIRRPLLDPVTNSLSGFVPYLDTFPFPFYLILRDIAALPTVLGDALRQWFELAANTAS</sequence>
<evidence type="ECO:0000259" key="3">
    <source>
        <dbReference type="Pfam" id="PF13519"/>
    </source>
</evidence>
<keyword evidence="1" id="KW-0547">Nucleotide-binding</keyword>
<dbReference type="AlphaFoldDB" id="A0A5E4R7D5"/>
<name>A0A5E4R7D5_9NEOP</name>
<gene>
    <name evidence="4" type="ORF">LSINAPIS_LOCUS15032</name>
</gene>
<keyword evidence="2" id="KW-0067">ATP-binding</keyword>
<evidence type="ECO:0000313" key="4">
    <source>
        <dbReference type="EMBL" id="VVD05514.1"/>
    </source>
</evidence>
<accession>A0A5E4R7D5</accession>
<proteinExistence type="predicted"/>
<dbReference type="GO" id="GO:0005634">
    <property type="term" value="C:nucleus"/>
    <property type="evidence" value="ECO:0007669"/>
    <property type="project" value="TreeGrafter"/>
</dbReference>
<dbReference type="Proteomes" id="UP000324832">
    <property type="component" value="Unassembled WGS sequence"/>
</dbReference>
<evidence type="ECO:0000256" key="1">
    <source>
        <dbReference type="ARBA" id="ARBA00022741"/>
    </source>
</evidence>
<dbReference type="PANTHER" id="PTHR48103">
    <property type="entry name" value="MIDASIN-RELATED"/>
    <property type="match status" value="1"/>
</dbReference>
<protein>
    <recommendedName>
        <fullName evidence="3">VWFA domain-containing protein</fullName>
    </recommendedName>
</protein>
<dbReference type="Pfam" id="PF13519">
    <property type="entry name" value="VWA_2"/>
    <property type="match status" value="1"/>
</dbReference>
<dbReference type="InterPro" id="IPR036465">
    <property type="entry name" value="vWFA_dom_sf"/>
</dbReference>
<dbReference type="PANTHER" id="PTHR48103:SF2">
    <property type="entry name" value="MIDASIN"/>
    <property type="match status" value="1"/>
</dbReference>
<dbReference type="Gene3D" id="3.40.50.410">
    <property type="entry name" value="von Willebrand factor, type A domain"/>
    <property type="match status" value="1"/>
</dbReference>
<dbReference type="GO" id="GO:0000027">
    <property type="term" value="P:ribosomal large subunit assembly"/>
    <property type="evidence" value="ECO:0007669"/>
    <property type="project" value="TreeGrafter"/>
</dbReference>
<evidence type="ECO:0000313" key="5">
    <source>
        <dbReference type="Proteomes" id="UP000324832"/>
    </source>
</evidence>
<dbReference type="GO" id="GO:0005524">
    <property type="term" value="F:ATP binding"/>
    <property type="evidence" value="ECO:0007669"/>
    <property type="project" value="UniProtKB-KW"/>
</dbReference>
<dbReference type="GO" id="GO:0030687">
    <property type="term" value="C:preribosome, large subunit precursor"/>
    <property type="evidence" value="ECO:0007669"/>
    <property type="project" value="TreeGrafter"/>
</dbReference>
<feature type="domain" description="VWFA" evidence="3">
    <location>
        <begin position="59"/>
        <end position="161"/>
    </location>
</feature>
<evidence type="ECO:0000256" key="2">
    <source>
        <dbReference type="ARBA" id="ARBA00022840"/>
    </source>
</evidence>
<reference evidence="4 5" key="1">
    <citation type="submission" date="2017-07" db="EMBL/GenBank/DDBJ databases">
        <authorList>
            <person name="Talla V."/>
            <person name="Backstrom N."/>
        </authorList>
    </citation>
    <scope>NUCLEOTIDE SEQUENCE [LARGE SCALE GENOMIC DNA]</scope>
</reference>
<dbReference type="InterPro" id="IPR002035">
    <property type="entry name" value="VWF_A"/>
</dbReference>
<dbReference type="SUPFAM" id="SSF53300">
    <property type="entry name" value="vWA-like"/>
    <property type="match status" value="1"/>
</dbReference>
<organism evidence="4 5">
    <name type="scientific">Leptidea sinapis</name>
    <dbReference type="NCBI Taxonomy" id="189913"/>
    <lineage>
        <taxon>Eukaryota</taxon>
        <taxon>Metazoa</taxon>
        <taxon>Ecdysozoa</taxon>
        <taxon>Arthropoda</taxon>
        <taxon>Hexapoda</taxon>
        <taxon>Insecta</taxon>
        <taxon>Pterygota</taxon>
        <taxon>Neoptera</taxon>
        <taxon>Endopterygota</taxon>
        <taxon>Lepidoptera</taxon>
        <taxon>Glossata</taxon>
        <taxon>Ditrysia</taxon>
        <taxon>Papilionoidea</taxon>
        <taxon>Pieridae</taxon>
        <taxon>Dismorphiinae</taxon>
        <taxon>Leptidea</taxon>
    </lineage>
</organism>
<dbReference type="GO" id="GO:0000055">
    <property type="term" value="P:ribosomal large subunit export from nucleus"/>
    <property type="evidence" value="ECO:0007669"/>
    <property type="project" value="TreeGrafter"/>
</dbReference>
<dbReference type="EMBL" id="FZQP02006980">
    <property type="protein sequence ID" value="VVD05514.1"/>
    <property type="molecule type" value="Genomic_DNA"/>
</dbReference>
<keyword evidence="5" id="KW-1185">Reference proteome</keyword>